<dbReference type="EMBL" id="CAEZZW010000001">
    <property type="protein sequence ID" value="CAB4773685.1"/>
    <property type="molecule type" value="Genomic_DNA"/>
</dbReference>
<evidence type="ECO:0000313" key="6">
    <source>
        <dbReference type="EMBL" id="CAB4831783.1"/>
    </source>
</evidence>
<dbReference type="InterPro" id="IPR052509">
    <property type="entry name" value="Metal_resp_DNA-bind_regulator"/>
</dbReference>
<dbReference type="InterPro" id="IPR005149">
    <property type="entry name" value="Tscrpt_reg_PadR_N"/>
</dbReference>
<evidence type="ECO:0000259" key="1">
    <source>
        <dbReference type="Pfam" id="PF03551"/>
    </source>
</evidence>
<dbReference type="EMBL" id="CAFBQX010000001">
    <property type="protein sequence ID" value="CAB5069673.1"/>
    <property type="molecule type" value="Genomic_DNA"/>
</dbReference>
<dbReference type="EMBL" id="CAEZYM010000010">
    <property type="protein sequence ID" value="CAB4728595.1"/>
    <property type="molecule type" value="Genomic_DNA"/>
</dbReference>
<dbReference type="EMBL" id="CAFBNH010000004">
    <property type="protein sequence ID" value="CAB4944125.1"/>
    <property type="molecule type" value="Genomic_DNA"/>
</dbReference>
<dbReference type="EMBL" id="CAFABH010000022">
    <property type="protein sequence ID" value="CAB4831783.1"/>
    <property type="molecule type" value="Genomic_DNA"/>
</dbReference>
<organism evidence="9">
    <name type="scientific">freshwater metagenome</name>
    <dbReference type="NCBI Taxonomy" id="449393"/>
    <lineage>
        <taxon>unclassified sequences</taxon>
        <taxon>metagenomes</taxon>
        <taxon>ecological metagenomes</taxon>
    </lineage>
</organism>
<dbReference type="SUPFAM" id="SSF46785">
    <property type="entry name" value="Winged helix' DNA-binding domain"/>
    <property type="match status" value="2"/>
</dbReference>
<name>A0A6J7LM23_9ZZZZ</name>
<gene>
    <name evidence="3" type="ORF">UFOPK2510_00947</name>
    <name evidence="4" type="ORF">UFOPK2718_01084</name>
    <name evidence="5" type="ORF">UFOPK2936_00364</name>
    <name evidence="6" type="ORF">UFOPK3174_01195</name>
    <name evidence="7" type="ORF">UFOPK3328_00296</name>
    <name evidence="8" type="ORF">UFOPK3779_00761</name>
    <name evidence="9" type="ORF">UFOPK3913_00219</name>
    <name evidence="2" type="ORF">UFOPK4107_00808</name>
    <name evidence="10" type="ORF">UFOPK4403_00065</name>
</gene>
<reference evidence="9" key="1">
    <citation type="submission" date="2020-05" db="EMBL/GenBank/DDBJ databases">
        <authorList>
            <person name="Chiriac C."/>
            <person name="Salcher M."/>
            <person name="Ghai R."/>
            <person name="Kavagutti S V."/>
        </authorList>
    </citation>
    <scope>NUCLEOTIDE SEQUENCE</scope>
</reference>
<dbReference type="InterPro" id="IPR036390">
    <property type="entry name" value="WH_DNA-bd_sf"/>
</dbReference>
<proteinExistence type="predicted"/>
<dbReference type="PANTHER" id="PTHR33169:SF26">
    <property type="entry name" value="CONSERVED PROTEIN"/>
    <property type="match status" value="1"/>
</dbReference>
<evidence type="ECO:0000313" key="7">
    <source>
        <dbReference type="EMBL" id="CAB4857867.1"/>
    </source>
</evidence>
<dbReference type="EMBL" id="CAFBOC010000002">
    <property type="protein sequence ID" value="CAB4969278.1"/>
    <property type="molecule type" value="Genomic_DNA"/>
</dbReference>
<evidence type="ECO:0000313" key="9">
    <source>
        <dbReference type="EMBL" id="CAB4969278.1"/>
    </source>
</evidence>
<dbReference type="InterPro" id="IPR036388">
    <property type="entry name" value="WH-like_DNA-bd_sf"/>
</dbReference>
<dbReference type="AlphaFoldDB" id="A0A6J7LM23"/>
<sequence>MAAVKGDEMRSRSESLEFALLGFLSQSPLHGYELRKRLIAIYGPYRALSFSVLYPQLRRMLLAGVIEEISQKPIKAVKARKMKKTTKPARAPKEGGIARRSRIVYRLTAAGHERFSHLTQNVTPDTWEDEGFEVRFAFFSPTSPANRLRILEGRHRRLKDKAEILRTELEKSPAGIDKYLEEWRRHSLESADREIAWLEKMITIERK</sequence>
<evidence type="ECO:0000313" key="3">
    <source>
        <dbReference type="EMBL" id="CAB4695118.1"/>
    </source>
</evidence>
<evidence type="ECO:0000313" key="4">
    <source>
        <dbReference type="EMBL" id="CAB4728595.1"/>
    </source>
</evidence>
<protein>
    <submittedName>
        <fullName evidence="9">Unannotated protein</fullName>
    </submittedName>
</protein>
<dbReference type="Pfam" id="PF03551">
    <property type="entry name" value="PadR"/>
    <property type="match status" value="1"/>
</dbReference>
<dbReference type="PANTHER" id="PTHR33169">
    <property type="entry name" value="PADR-FAMILY TRANSCRIPTIONAL REGULATOR"/>
    <property type="match status" value="1"/>
</dbReference>
<feature type="domain" description="Transcription regulator PadR N-terminal" evidence="1">
    <location>
        <begin position="20"/>
        <end position="82"/>
    </location>
</feature>
<dbReference type="EMBL" id="CAEZXO010000005">
    <property type="protein sequence ID" value="CAB4695118.1"/>
    <property type="molecule type" value="Genomic_DNA"/>
</dbReference>
<dbReference type="EMBL" id="CAESAE010000004">
    <property type="protein sequence ID" value="CAB4338627.1"/>
    <property type="molecule type" value="Genomic_DNA"/>
</dbReference>
<evidence type="ECO:0000313" key="8">
    <source>
        <dbReference type="EMBL" id="CAB4944125.1"/>
    </source>
</evidence>
<dbReference type="Gene3D" id="1.10.10.10">
    <property type="entry name" value="Winged helix-like DNA-binding domain superfamily/Winged helix DNA-binding domain"/>
    <property type="match status" value="1"/>
</dbReference>
<evidence type="ECO:0000313" key="10">
    <source>
        <dbReference type="EMBL" id="CAB5069673.1"/>
    </source>
</evidence>
<evidence type="ECO:0000313" key="5">
    <source>
        <dbReference type="EMBL" id="CAB4773685.1"/>
    </source>
</evidence>
<accession>A0A6J7LM23</accession>
<dbReference type="EMBL" id="CAFBLD010000002">
    <property type="protein sequence ID" value="CAB4857867.1"/>
    <property type="molecule type" value="Genomic_DNA"/>
</dbReference>
<evidence type="ECO:0000313" key="2">
    <source>
        <dbReference type="EMBL" id="CAB4338627.1"/>
    </source>
</evidence>